<dbReference type="AlphaFoldDB" id="A0A9D4ND41"/>
<evidence type="ECO:0000313" key="2">
    <source>
        <dbReference type="Proteomes" id="UP000828390"/>
    </source>
</evidence>
<comment type="caution">
    <text evidence="1">The sequence shown here is derived from an EMBL/GenBank/DDBJ whole genome shotgun (WGS) entry which is preliminary data.</text>
</comment>
<accession>A0A9D4ND41</accession>
<organism evidence="1 2">
    <name type="scientific">Dreissena polymorpha</name>
    <name type="common">Zebra mussel</name>
    <name type="synonym">Mytilus polymorpha</name>
    <dbReference type="NCBI Taxonomy" id="45954"/>
    <lineage>
        <taxon>Eukaryota</taxon>
        <taxon>Metazoa</taxon>
        <taxon>Spiralia</taxon>
        <taxon>Lophotrochozoa</taxon>
        <taxon>Mollusca</taxon>
        <taxon>Bivalvia</taxon>
        <taxon>Autobranchia</taxon>
        <taxon>Heteroconchia</taxon>
        <taxon>Euheterodonta</taxon>
        <taxon>Imparidentia</taxon>
        <taxon>Neoheterodontei</taxon>
        <taxon>Myida</taxon>
        <taxon>Dreissenoidea</taxon>
        <taxon>Dreissenidae</taxon>
        <taxon>Dreissena</taxon>
    </lineage>
</organism>
<name>A0A9D4ND41_DREPO</name>
<reference evidence="1" key="1">
    <citation type="journal article" date="2019" name="bioRxiv">
        <title>The Genome of the Zebra Mussel, Dreissena polymorpha: A Resource for Invasive Species Research.</title>
        <authorList>
            <person name="McCartney M.A."/>
            <person name="Auch B."/>
            <person name="Kono T."/>
            <person name="Mallez S."/>
            <person name="Zhang Y."/>
            <person name="Obille A."/>
            <person name="Becker A."/>
            <person name="Abrahante J.E."/>
            <person name="Garbe J."/>
            <person name="Badalamenti J.P."/>
            <person name="Herman A."/>
            <person name="Mangelson H."/>
            <person name="Liachko I."/>
            <person name="Sullivan S."/>
            <person name="Sone E.D."/>
            <person name="Koren S."/>
            <person name="Silverstein K.A.T."/>
            <person name="Beckman K.B."/>
            <person name="Gohl D.M."/>
        </authorList>
    </citation>
    <scope>NUCLEOTIDE SEQUENCE</scope>
    <source>
        <strain evidence="1">Duluth1</strain>
        <tissue evidence="1">Whole animal</tissue>
    </source>
</reference>
<keyword evidence="2" id="KW-1185">Reference proteome</keyword>
<dbReference type="EMBL" id="JAIWYP010000001">
    <property type="protein sequence ID" value="KAH3892431.1"/>
    <property type="molecule type" value="Genomic_DNA"/>
</dbReference>
<protein>
    <submittedName>
        <fullName evidence="1">Uncharacterized protein</fullName>
    </submittedName>
</protein>
<dbReference type="Proteomes" id="UP000828390">
    <property type="component" value="Unassembled WGS sequence"/>
</dbReference>
<sequence>MARLVWSYPGQIWHYGQAGLELPWSHMTLRTGWSGDTLVTYDIMDRLVWSYPGHMTLWTDWSGDTLVKYDIIDRLVWSYPGHIWHYGQAGLEIPWSHMALWPGWFRATLVTYGIMARLVWSYPGHIWHYGQAGLELPWSQKALRVPLITIRLICISNQCF</sequence>
<proteinExistence type="predicted"/>
<reference evidence="1" key="2">
    <citation type="submission" date="2020-11" db="EMBL/GenBank/DDBJ databases">
        <authorList>
            <person name="McCartney M.A."/>
            <person name="Auch B."/>
            <person name="Kono T."/>
            <person name="Mallez S."/>
            <person name="Becker A."/>
            <person name="Gohl D.M."/>
            <person name="Silverstein K.A.T."/>
            <person name="Koren S."/>
            <person name="Bechman K.B."/>
            <person name="Herman A."/>
            <person name="Abrahante J.E."/>
            <person name="Garbe J."/>
        </authorList>
    </citation>
    <scope>NUCLEOTIDE SEQUENCE</scope>
    <source>
        <strain evidence="1">Duluth1</strain>
        <tissue evidence="1">Whole animal</tissue>
    </source>
</reference>
<evidence type="ECO:0000313" key="1">
    <source>
        <dbReference type="EMBL" id="KAH3892431.1"/>
    </source>
</evidence>
<gene>
    <name evidence="1" type="ORF">DPMN_016549</name>
</gene>